<keyword evidence="2" id="KW-0813">Transport</keyword>
<dbReference type="PANTHER" id="PTHR11537">
    <property type="entry name" value="VOLTAGE-GATED POTASSIUM CHANNEL"/>
    <property type="match status" value="1"/>
</dbReference>
<protein>
    <recommendedName>
        <fullName evidence="13">Ion transport domain-containing protein</fullName>
    </recommendedName>
</protein>
<comment type="caution">
    <text evidence="14">The sequence shown here is derived from an EMBL/GenBank/DDBJ whole genome shotgun (WGS) entry which is preliminary data.</text>
</comment>
<evidence type="ECO:0000256" key="8">
    <source>
        <dbReference type="ARBA" id="ARBA00022989"/>
    </source>
</evidence>
<name>A0A1F6FFA5_9BACT</name>
<keyword evidence="10 12" id="KW-0472">Membrane</keyword>
<keyword evidence="6" id="KW-0851">Voltage-gated channel</keyword>
<accession>A0A1F6FFA5</accession>
<evidence type="ECO:0000256" key="6">
    <source>
        <dbReference type="ARBA" id="ARBA00022882"/>
    </source>
</evidence>
<dbReference type="PANTHER" id="PTHR11537:SF254">
    <property type="entry name" value="POTASSIUM VOLTAGE-GATED CHANNEL PROTEIN SHAB"/>
    <property type="match status" value="1"/>
</dbReference>
<evidence type="ECO:0000256" key="5">
    <source>
        <dbReference type="ARBA" id="ARBA00022826"/>
    </source>
</evidence>
<evidence type="ECO:0000256" key="3">
    <source>
        <dbReference type="ARBA" id="ARBA00022538"/>
    </source>
</evidence>
<evidence type="ECO:0000313" key="14">
    <source>
        <dbReference type="EMBL" id="OGG84545.1"/>
    </source>
</evidence>
<evidence type="ECO:0000256" key="12">
    <source>
        <dbReference type="SAM" id="Phobius"/>
    </source>
</evidence>
<feature type="transmembrane region" description="Helical" evidence="12">
    <location>
        <begin position="144"/>
        <end position="163"/>
    </location>
</feature>
<feature type="transmembrane region" description="Helical" evidence="12">
    <location>
        <begin position="78"/>
        <end position="98"/>
    </location>
</feature>
<sequence length="235" mass="25748">MSRKHKAPKLRELDTIPYVGGFLAIATILAVLLVALETVPSLAPYLPYFVLAEYVLVAIFSLEYLIRIYQAPSKLKYIFSFFGLVDLIAILPSMLGFANLTFLKVGRAVRIIRLLRILRLAKLSKVSTKNSAPSSSVYLYNIEIYVAALTIATLILGSLFYIFEHGQAAGSSIPSGMYWSLKVILGELAYPQPETFGGGVTMVLTRITSLVLLGLLINLAGTILRKVLTGSEKDS</sequence>
<evidence type="ECO:0000256" key="10">
    <source>
        <dbReference type="ARBA" id="ARBA00023136"/>
    </source>
</evidence>
<keyword evidence="3" id="KW-0633">Potassium transport</keyword>
<dbReference type="GO" id="GO:0001508">
    <property type="term" value="P:action potential"/>
    <property type="evidence" value="ECO:0007669"/>
    <property type="project" value="TreeGrafter"/>
</dbReference>
<proteinExistence type="predicted"/>
<evidence type="ECO:0000256" key="9">
    <source>
        <dbReference type="ARBA" id="ARBA00023065"/>
    </source>
</evidence>
<feature type="domain" description="Ion transport" evidence="13">
    <location>
        <begin position="22"/>
        <end position="217"/>
    </location>
</feature>
<dbReference type="PRINTS" id="PR00169">
    <property type="entry name" value="KCHANNEL"/>
</dbReference>
<dbReference type="STRING" id="1798525.A3G90_00425"/>
<keyword evidence="8 12" id="KW-1133">Transmembrane helix</keyword>
<evidence type="ECO:0000256" key="4">
    <source>
        <dbReference type="ARBA" id="ARBA00022692"/>
    </source>
</evidence>
<feature type="transmembrane region" description="Helical" evidence="12">
    <location>
        <begin position="203"/>
        <end position="224"/>
    </location>
</feature>
<dbReference type="InterPro" id="IPR028325">
    <property type="entry name" value="VG_K_chnl"/>
</dbReference>
<evidence type="ECO:0000313" key="15">
    <source>
        <dbReference type="Proteomes" id="UP000177325"/>
    </source>
</evidence>
<evidence type="ECO:0000256" key="2">
    <source>
        <dbReference type="ARBA" id="ARBA00022448"/>
    </source>
</evidence>
<dbReference type="SUPFAM" id="SSF81324">
    <property type="entry name" value="Voltage-gated potassium channels"/>
    <property type="match status" value="1"/>
</dbReference>
<dbReference type="Proteomes" id="UP000177325">
    <property type="component" value="Unassembled WGS sequence"/>
</dbReference>
<keyword evidence="5" id="KW-0631">Potassium channel</keyword>
<evidence type="ECO:0000259" key="13">
    <source>
        <dbReference type="Pfam" id="PF00520"/>
    </source>
</evidence>
<keyword evidence="11" id="KW-0407">Ion channel</keyword>
<dbReference type="InterPro" id="IPR005821">
    <property type="entry name" value="Ion_trans_dom"/>
</dbReference>
<evidence type="ECO:0000256" key="1">
    <source>
        <dbReference type="ARBA" id="ARBA00004141"/>
    </source>
</evidence>
<keyword evidence="9" id="KW-0406">Ion transport</keyword>
<reference evidence="14 15" key="1">
    <citation type="journal article" date="2016" name="Nat. Commun.">
        <title>Thousands of microbial genomes shed light on interconnected biogeochemical processes in an aquifer system.</title>
        <authorList>
            <person name="Anantharaman K."/>
            <person name="Brown C.T."/>
            <person name="Hug L.A."/>
            <person name="Sharon I."/>
            <person name="Castelle C.J."/>
            <person name="Probst A.J."/>
            <person name="Thomas B.C."/>
            <person name="Singh A."/>
            <person name="Wilkins M.J."/>
            <person name="Karaoz U."/>
            <person name="Brodie E.L."/>
            <person name="Williams K.H."/>
            <person name="Hubbard S.S."/>
            <person name="Banfield J.F."/>
        </authorList>
    </citation>
    <scope>NUCLEOTIDE SEQUENCE [LARGE SCALE GENOMIC DNA]</scope>
</reference>
<evidence type="ECO:0000256" key="11">
    <source>
        <dbReference type="ARBA" id="ARBA00023303"/>
    </source>
</evidence>
<evidence type="ECO:0000256" key="7">
    <source>
        <dbReference type="ARBA" id="ARBA00022958"/>
    </source>
</evidence>
<keyword evidence="7" id="KW-0630">Potassium</keyword>
<gene>
    <name evidence="14" type="ORF">A3G90_00425</name>
</gene>
<dbReference type="GO" id="GO:0005249">
    <property type="term" value="F:voltage-gated potassium channel activity"/>
    <property type="evidence" value="ECO:0007669"/>
    <property type="project" value="InterPro"/>
</dbReference>
<dbReference type="AlphaFoldDB" id="A0A1F6FFA5"/>
<dbReference type="EMBL" id="MFMM01000001">
    <property type="protein sequence ID" value="OGG84545.1"/>
    <property type="molecule type" value="Genomic_DNA"/>
</dbReference>
<organism evidence="14 15">
    <name type="scientific">Candidatus Kaiserbacteria bacterium RIFCSPLOWO2_12_FULL_45_26</name>
    <dbReference type="NCBI Taxonomy" id="1798525"/>
    <lineage>
        <taxon>Bacteria</taxon>
        <taxon>Candidatus Kaiseribacteriota</taxon>
    </lineage>
</organism>
<comment type="subcellular location">
    <subcellularLocation>
        <location evidence="1">Membrane</location>
        <topology evidence="1">Multi-pass membrane protein</topology>
    </subcellularLocation>
</comment>
<dbReference type="InterPro" id="IPR027359">
    <property type="entry name" value="Volt_channel_dom_sf"/>
</dbReference>
<dbReference type="Pfam" id="PF00520">
    <property type="entry name" value="Ion_trans"/>
    <property type="match status" value="1"/>
</dbReference>
<dbReference type="GO" id="GO:0008076">
    <property type="term" value="C:voltage-gated potassium channel complex"/>
    <property type="evidence" value="ECO:0007669"/>
    <property type="project" value="InterPro"/>
</dbReference>
<feature type="transmembrane region" description="Helical" evidence="12">
    <location>
        <begin position="16"/>
        <end position="36"/>
    </location>
</feature>
<feature type="transmembrane region" description="Helical" evidence="12">
    <location>
        <begin position="48"/>
        <end position="66"/>
    </location>
</feature>
<dbReference type="Gene3D" id="1.20.120.350">
    <property type="entry name" value="Voltage-gated potassium channels. Chain C"/>
    <property type="match status" value="1"/>
</dbReference>
<keyword evidence="4 12" id="KW-0812">Transmembrane</keyword>